<protein>
    <submittedName>
        <fullName evidence="4">5367_t:CDS:1</fullName>
    </submittedName>
</protein>
<keyword evidence="5" id="KW-1185">Reference proteome</keyword>
<comment type="caution">
    <text evidence="4">The sequence shown here is derived from an EMBL/GenBank/DDBJ whole genome shotgun (WGS) entry which is preliminary data.</text>
</comment>
<dbReference type="Proteomes" id="UP000789508">
    <property type="component" value="Unassembled WGS sequence"/>
</dbReference>
<feature type="compositionally biased region" description="Polar residues" evidence="2">
    <location>
        <begin position="156"/>
        <end position="167"/>
    </location>
</feature>
<dbReference type="OrthoDB" id="2447538at2759"/>
<evidence type="ECO:0000256" key="3">
    <source>
        <dbReference type="SAM" id="Phobius"/>
    </source>
</evidence>
<keyword evidence="3" id="KW-0812">Transmembrane</keyword>
<gene>
    <name evidence="4" type="ORF">ALEPTO_LOCUS10899</name>
</gene>
<feature type="coiled-coil region" evidence="1">
    <location>
        <begin position="286"/>
        <end position="346"/>
    </location>
</feature>
<feature type="region of interest" description="Disordered" evidence="2">
    <location>
        <begin position="55"/>
        <end position="167"/>
    </location>
</feature>
<feature type="non-terminal residue" evidence="4">
    <location>
        <position position="346"/>
    </location>
</feature>
<proteinExistence type="predicted"/>
<evidence type="ECO:0000313" key="5">
    <source>
        <dbReference type="Proteomes" id="UP000789508"/>
    </source>
</evidence>
<organism evidence="4 5">
    <name type="scientific">Ambispora leptoticha</name>
    <dbReference type="NCBI Taxonomy" id="144679"/>
    <lineage>
        <taxon>Eukaryota</taxon>
        <taxon>Fungi</taxon>
        <taxon>Fungi incertae sedis</taxon>
        <taxon>Mucoromycota</taxon>
        <taxon>Glomeromycotina</taxon>
        <taxon>Glomeromycetes</taxon>
        <taxon>Archaeosporales</taxon>
        <taxon>Ambisporaceae</taxon>
        <taxon>Ambispora</taxon>
    </lineage>
</organism>
<evidence type="ECO:0000256" key="1">
    <source>
        <dbReference type="SAM" id="Coils"/>
    </source>
</evidence>
<reference evidence="4" key="1">
    <citation type="submission" date="2021-06" db="EMBL/GenBank/DDBJ databases">
        <authorList>
            <person name="Kallberg Y."/>
            <person name="Tangrot J."/>
            <person name="Rosling A."/>
        </authorList>
    </citation>
    <scope>NUCLEOTIDE SEQUENCE</scope>
    <source>
        <strain evidence="4">FL130A</strain>
    </source>
</reference>
<evidence type="ECO:0000313" key="4">
    <source>
        <dbReference type="EMBL" id="CAG8682565.1"/>
    </source>
</evidence>
<feature type="coiled-coil region" evidence="1">
    <location>
        <begin position="195"/>
        <end position="238"/>
    </location>
</feature>
<dbReference type="AlphaFoldDB" id="A0A9N9ELB5"/>
<feature type="compositionally biased region" description="Polar residues" evidence="2">
    <location>
        <begin position="89"/>
        <end position="101"/>
    </location>
</feature>
<keyword evidence="1" id="KW-0175">Coiled coil</keyword>
<feature type="transmembrane region" description="Helical" evidence="3">
    <location>
        <begin position="253"/>
        <end position="274"/>
    </location>
</feature>
<dbReference type="EMBL" id="CAJVPS010014461">
    <property type="protein sequence ID" value="CAG8682565.1"/>
    <property type="molecule type" value="Genomic_DNA"/>
</dbReference>
<evidence type="ECO:0000256" key="2">
    <source>
        <dbReference type="SAM" id="MobiDB-lite"/>
    </source>
</evidence>
<feature type="compositionally biased region" description="Polar residues" evidence="2">
    <location>
        <begin position="115"/>
        <end position="148"/>
    </location>
</feature>
<name>A0A9N9ELB5_9GLOM</name>
<keyword evidence="3" id="KW-0472">Membrane</keyword>
<accession>A0A9N9ELB5</accession>
<sequence>MVGITAEQKEKNKQYVLDHLEEYVIDSHDVLTNVAPDTEGDEWFFYFGKDKNYEQDKRENLTSNSDNQQSPPNPVPEQPQNPAQQEPVSPNQNKSPSENNPSPTPKQVVPKKQTNDPSPNQDQPADNNPKQNPNNFLPSNTDIQNNYNSDKDKSTIDNNPTLTTPEQKVQAQELLKLIITAELLVKERKFNPETLSQLKKEKEQNTLAYQLLNQEGRIEQAISQLQSIQKKLKNKDKKVGNHQPSTLSLSTKLLIGGGVIVLIVFALLISRSEISPPISGKKKSLLLTGKNEYEKLDRELKEYQELSQEVSKEEQGFLLVEIKNLEEKKEELINKIKEQIIEEEGN</sequence>
<keyword evidence="3" id="KW-1133">Transmembrane helix</keyword>